<name>A0ABM7TS67_9BURK</name>
<proteinExistence type="predicted"/>
<organism evidence="2 3">
    <name type="scientific">Paraburkholderia terrae</name>
    <dbReference type="NCBI Taxonomy" id="311230"/>
    <lineage>
        <taxon>Bacteria</taxon>
        <taxon>Pseudomonadati</taxon>
        <taxon>Pseudomonadota</taxon>
        <taxon>Betaproteobacteria</taxon>
        <taxon>Burkholderiales</taxon>
        <taxon>Burkholderiaceae</taxon>
        <taxon>Paraburkholderia</taxon>
    </lineage>
</organism>
<sequence length="86" mass="9804">MFDGDGHLGARNTDAASRDDVTVTLQPIERIGCKHDNIETLAFLNAPGRFNAAYRHNRNALPGHSLVRLRELRQNMTRRHRRNDGQ</sequence>
<evidence type="ECO:0000256" key="1">
    <source>
        <dbReference type="SAM" id="MobiDB-lite"/>
    </source>
</evidence>
<gene>
    <name evidence="2" type="ORF">PTKU64_49480</name>
</gene>
<evidence type="ECO:0000313" key="2">
    <source>
        <dbReference type="EMBL" id="BCZ81273.1"/>
    </source>
</evidence>
<keyword evidence="3" id="KW-1185">Reference proteome</keyword>
<reference evidence="2 3" key="1">
    <citation type="journal article" date="2022" name="Front. Microbiol.">
        <title>Identification and characterization of a novel class of self-sufficient cytochrome P450 hydroxylase involved in cyclohexanecarboxylate degradation in Paraburkholderia terrae strain KU-64.</title>
        <authorList>
            <person name="Yamamoto T."/>
            <person name="Hasegawa Y."/>
            <person name="Iwaki H."/>
        </authorList>
    </citation>
    <scope>NUCLEOTIDE SEQUENCE [LARGE SCALE GENOMIC DNA]</scope>
    <source>
        <strain evidence="2 3">KU-64</strain>
    </source>
</reference>
<feature type="region of interest" description="Disordered" evidence="1">
    <location>
        <begin position="1"/>
        <end position="20"/>
    </location>
</feature>
<dbReference type="EMBL" id="AP024956">
    <property type="protein sequence ID" value="BCZ81273.1"/>
    <property type="molecule type" value="Genomic_DNA"/>
</dbReference>
<dbReference type="Proteomes" id="UP001319874">
    <property type="component" value="Chromosome 2"/>
</dbReference>
<accession>A0ABM7TS67</accession>
<protein>
    <submittedName>
        <fullName evidence="2">Uncharacterized protein</fullName>
    </submittedName>
</protein>
<evidence type="ECO:0000313" key="3">
    <source>
        <dbReference type="Proteomes" id="UP001319874"/>
    </source>
</evidence>